<feature type="non-terminal residue" evidence="1">
    <location>
        <position position="1"/>
    </location>
</feature>
<comment type="caution">
    <text evidence="1">The sequence shown here is derived from an EMBL/GenBank/DDBJ whole genome shotgun (WGS) entry which is preliminary data.</text>
</comment>
<sequence>LDGIKLSNSECIRVLGNNATNNDNYGIALSGCNSCLK</sequence>
<protein>
    <submittedName>
        <fullName evidence="1">Uncharacterized protein</fullName>
    </submittedName>
</protein>
<name>X1DL42_9ZZZZ</name>
<dbReference type="AlphaFoldDB" id="X1DL42"/>
<gene>
    <name evidence="1" type="ORF">S01H4_67296</name>
</gene>
<reference evidence="1" key="1">
    <citation type="journal article" date="2014" name="Front. Microbiol.">
        <title>High frequency of phylogenetically diverse reductive dehalogenase-homologous genes in deep subseafloor sedimentary metagenomes.</title>
        <authorList>
            <person name="Kawai M."/>
            <person name="Futagami T."/>
            <person name="Toyoda A."/>
            <person name="Takaki Y."/>
            <person name="Nishi S."/>
            <person name="Hori S."/>
            <person name="Arai W."/>
            <person name="Tsubouchi T."/>
            <person name="Morono Y."/>
            <person name="Uchiyama I."/>
            <person name="Ito T."/>
            <person name="Fujiyama A."/>
            <person name="Inagaki F."/>
            <person name="Takami H."/>
        </authorList>
    </citation>
    <scope>NUCLEOTIDE SEQUENCE</scope>
    <source>
        <strain evidence="1">Expedition CK06-06</strain>
    </source>
</reference>
<organism evidence="1">
    <name type="scientific">marine sediment metagenome</name>
    <dbReference type="NCBI Taxonomy" id="412755"/>
    <lineage>
        <taxon>unclassified sequences</taxon>
        <taxon>metagenomes</taxon>
        <taxon>ecological metagenomes</taxon>
    </lineage>
</organism>
<evidence type="ECO:0000313" key="1">
    <source>
        <dbReference type="EMBL" id="GAH21616.1"/>
    </source>
</evidence>
<dbReference type="InterPro" id="IPR022441">
    <property type="entry name" value="Para_beta_helix_rpt-2"/>
</dbReference>
<feature type="non-terminal residue" evidence="1">
    <location>
        <position position="37"/>
    </location>
</feature>
<proteinExistence type="predicted"/>
<dbReference type="EMBL" id="BART01042245">
    <property type="protein sequence ID" value="GAH21616.1"/>
    <property type="molecule type" value="Genomic_DNA"/>
</dbReference>
<accession>X1DL42</accession>
<dbReference type="NCBIfam" id="TIGR03804">
    <property type="entry name" value="para_beta_helix"/>
    <property type="match status" value="1"/>
</dbReference>